<evidence type="ECO:0000313" key="2">
    <source>
        <dbReference type="EMBL" id="MTH77565.1"/>
    </source>
</evidence>
<dbReference type="AlphaFoldDB" id="A0A6L6J8S0"/>
<evidence type="ECO:0000313" key="3">
    <source>
        <dbReference type="Proteomes" id="UP000478183"/>
    </source>
</evidence>
<keyword evidence="3" id="KW-1185">Reference proteome</keyword>
<gene>
    <name evidence="2" type="ORF">GL286_07490</name>
</gene>
<reference evidence="2 3" key="1">
    <citation type="submission" date="2019-11" db="EMBL/GenBank/DDBJ databases">
        <authorList>
            <person name="Dong K."/>
        </authorList>
    </citation>
    <scope>NUCLEOTIDE SEQUENCE [LARGE SCALE GENOMIC DNA]</scope>
    <source>
        <strain evidence="2 3">NBRC 111993</strain>
    </source>
</reference>
<comment type="caution">
    <text evidence="2">The sequence shown here is derived from an EMBL/GenBank/DDBJ whole genome shotgun (WGS) entry which is preliminary data.</text>
</comment>
<evidence type="ECO:0000256" key="1">
    <source>
        <dbReference type="SAM" id="MobiDB-lite"/>
    </source>
</evidence>
<proteinExistence type="predicted"/>
<accession>A0A6L6J8S0</accession>
<name>A0A6L6J8S0_9RHOB</name>
<sequence length="142" mass="15427">MILPDQKPRQFSCIGPDHAAAHRGASNLPDRPIREPPMIDSLSANTVFPTHARTREATTRGAQMSRKVTDACDAVLHEAANKMIEAGADVGMVIDRLLTFTAGQMVYTTSKADAADAFRQCAKVVESGLFDHVKTGVRLKKH</sequence>
<dbReference type="EMBL" id="WMIE01000003">
    <property type="protein sequence ID" value="MTH77565.1"/>
    <property type="molecule type" value="Genomic_DNA"/>
</dbReference>
<dbReference type="Proteomes" id="UP000478183">
    <property type="component" value="Unassembled WGS sequence"/>
</dbReference>
<organism evidence="2 3">
    <name type="scientific">Paracoccus aestuariivivens</name>
    <dbReference type="NCBI Taxonomy" id="1820333"/>
    <lineage>
        <taxon>Bacteria</taxon>
        <taxon>Pseudomonadati</taxon>
        <taxon>Pseudomonadota</taxon>
        <taxon>Alphaproteobacteria</taxon>
        <taxon>Rhodobacterales</taxon>
        <taxon>Paracoccaceae</taxon>
        <taxon>Paracoccus</taxon>
    </lineage>
</organism>
<protein>
    <submittedName>
        <fullName evidence="2">Uncharacterized protein</fullName>
    </submittedName>
</protein>
<feature type="region of interest" description="Disordered" evidence="1">
    <location>
        <begin position="1"/>
        <end position="31"/>
    </location>
</feature>